<dbReference type="EMBL" id="JAMWGI010000007">
    <property type="protein sequence ID" value="MDG6194222.1"/>
    <property type="molecule type" value="Genomic_DNA"/>
</dbReference>
<comment type="caution">
    <text evidence="1">The sequence shown here is derived from an EMBL/GenBank/DDBJ whole genome shotgun (WGS) entry which is preliminary data.</text>
</comment>
<accession>A0A9X4SP51</accession>
<organism evidence="1 2">
    <name type="scientific">Lactococcus formosensis</name>
    <dbReference type="NCBI Taxonomy" id="1281486"/>
    <lineage>
        <taxon>Bacteria</taxon>
        <taxon>Bacillati</taxon>
        <taxon>Bacillota</taxon>
        <taxon>Bacilli</taxon>
        <taxon>Lactobacillales</taxon>
        <taxon>Streptococcaceae</taxon>
        <taxon>Lactococcus</taxon>
    </lineage>
</organism>
<reference evidence="1" key="1">
    <citation type="submission" date="2022-06" db="EMBL/GenBank/DDBJ databases">
        <title>Lactococcus from bovine mastitis in China.</title>
        <authorList>
            <person name="Lin Y."/>
            <person name="Han B."/>
        </authorList>
    </citation>
    <scope>NUCLEOTIDE SEQUENCE</scope>
    <source>
        <strain evidence="1">Hebei-B-39</strain>
    </source>
</reference>
<dbReference type="SUPFAM" id="SSF82919">
    <property type="entry name" value="Zn-finger domain of Sec23/24"/>
    <property type="match status" value="1"/>
</dbReference>
<name>A0A9X4SP51_9LACT</name>
<evidence type="ECO:0000313" key="2">
    <source>
        <dbReference type="Proteomes" id="UP001153203"/>
    </source>
</evidence>
<dbReference type="GO" id="GO:0006888">
    <property type="term" value="P:endoplasmic reticulum to Golgi vesicle-mediated transport"/>
    <property type="evidence" value="ECO:0007669"/>
    <property type="project" value="InterPro"/>
</dbReference>
<dbReference type="InterPro" id="IPR036174">
    <property type="entry name" value="Znf_Sec23_Sec24_sf"/>
</dbReference>
<protein>
    <submittedName>
        <fullName evidence="1">Sec23/Sec24 zinc finger-containing protein</fullName>
    </submittedName>
</protein>
<gene>
    <name evidence="1" type="ORF">NF708_09510</name>
</gene>
<dbReference type="RefSeq" id="WP_279363697.1">
    <property type="nucleotide sequence ID" value="NZ_JAMWGA010000007.1"/>
</dbReference>
<dbReference type="GO" id="GO:0008270">
    <property type="term" value="F:zinc ion binding"/>
    <property type="evidence" value="ECO:0007669"/>
    <property type="project" value="InterPro"/>
</dbReference>
<dbReference type="AlphaFoldDB" id="A0A9X4SP51"/>
<dbReference type="Proteomes" id="UP001153203">
    <property type="component" value="Unassembled WGS sequence"/>
</dbReference>
<dbReference type="GO" id="GO:0006886">
    <property type="term" value="P:intracellular protein transport"/>
    <property type="evidence" value="ECO:0007669"/>
    <property type="project" value="InterPro"/>
</dbReference>
<evidence type="ECO:0000313" key="1">
    <source>
        <dbReference type="EMBL" id="MDG6194222.1"/>
    </source>
</evidence>
<dbReference type="GO" id="GO:0030127">
    <property type="term" value="C:COPII vesicle coat"/>
    <property type="evidence" value="ECO:0007669"/>
    <property type="project" value="InterPro"/>
</dbReference>
<sequence length="64" mass="7784">MSFLDFLTDLVDNTKEERFPDIDWYCDNCNEYLNIQDGFDDRKYVWKCTECGFKSSISRDNIFY</sequence>
<proteinExistence type="predicted"/>